<proteinExistence type="predicted"/>
<name>A0A6G1H0N5_9PEZI</name>
<evidence type="ECO:0000256" key="1">
    <source>
        <dbReference type="SAM" id="MobiDB-lite"/>
    </source>
</evidence>
<keyword evidence="3" id="KW-1185">Reference proteome</keyword>
<reference evidence="2" key="1">
    <citation type="journal article" date="2020" name="Stud. Mycol.">
        <title>101 Dothideomycetes genomes: a test case for predicting lifestyles and emergence of pathogens.</title>
        <authorList>
            <person name="Haridas S."/>
            <person name="Albert R."/>
            <person name="Binder M."/>
            <person name="Bloem J."/>
            <person name="Labutti K."/>
            <person name="Salamov A."/>
            <person name="Andreopoulos B."/>
            <person name="Baker S."/>
            <person name="Barry K."/>
            <person name="Bills G."/>
            <person name="Bluhm B."/>
            <person name="Cannon C."/>
            <person name="Castanera R."/>
            <person name="Culley D."/>
            <person name="Daum C."/>
            <person name="Ezra D."/>
            <person name="Gonzalez J."/>
            <person name="Henrissat B."/>
            <person name="Kuo A."/>
            <person name="Liang C."/>
            <person name="Lipzen A."/>
            <person name="Lutzoni F."/>
            <person name="Magnuson J."/>
            <person name="Mondo S."/>
            <person name="Nolan M."/>
            <person name="Ohm R."/>
            <person name="Pangilinan J."/>
            <person name="Park H.-J."/>
            <person name="Ramirez L."/>
            <person name="Alfaro M."/>
            <person name="Sun H."/>
            <person name="Tritt A."/>
            <person name="Yoshinaga Y."/>
            <person name="Zwiers L.-H."/>
            <person name="Turgeon B."/>
            <person name="Goodwin S."/>
            <person name="Spatafora J."/>
            <person name="Crous P."/>
            <person name="Grigoriev I."/>
        </authorList>
    </citation>
    <scope>NUCLEOTIDE SEQUENCE</scope>
    <source>
        <strain evidence="2">CBS 113979</strain>
    </source>
</reference>
<feature type="compositionally biased region" description="Low complexity" evidence="1">
    <location>
        <begin position="10"/>
        <end position="19"/>
    </location>
</feature>
<sequence>MTHDVTPQCSPSSNSSNHSTLETPTQLNSIPTRQTKHSLCFLKTHHSENLVS</sequence>
<protein>
    <submittedName>
        <fullName evidence="2">Uncharacterized protein</fullName>
    </submittedName>
</protein>
<dbReference type="AlphaFoldDB" id="A0A6G1H0N5"/>
<dbReference type="EMBL" id="ML977156">
    <property type="protein sequence ID" value="KAF1986607.1"/>
    <property type="molecule type" value="Genomic_DNA"/>
</dbReference>
<feature type="compositionally biased region" description="Polar residues" evidence="1">
    <location>
        <begin position="20"/>
        <end position="33"/>
    </location>
</feature>
<accession>A0A6G1H0N5</accession>
<evidence type="ECO:0000313" key="2">
    <source>
        <dbReference type="EMBL" id="KAF1986607.1"/>
    </source>
</evidence>
<dbReference type="Proteomes" id="UP000800041">
    <property type="component" value="Unassembled WGS sequence"/>
</dbReference>
<organism evidence="2 3">
    <name type="scientific">Aulographum hederae CBS 113979</name>
    <dbReference type="NCBI Taxonomy" id="1176131"/>
    <lineage>
        <taxon>Eukaryota</taxon>
        <taxon>Fungi</taxon>
        <taxon>Dikarya</taxon>
        <taxon>Ascomycota</taxon>
        <taxon>Pezizomycotina</taxon>
        <taxon>Dothideomycetes</taxon>
        <taxon>Pleosporomycetidae</taxon>
        <taxon>Aulographales</taxon>
        <taxon>Aulographaceae</taxon>
    </lineage>
</organism>
<feature type="region of interest" description="Disordered" evidence="1">
    <location>
        <begin position="1"/>
        <end position="34"/>
    </location>
</feature>
<gene>
    <name evidence="2" type="ORF">K402DRAFT_393681</name>
</gene>
<evidence type="ECO:0000313" key="3">
    <source>
        <dbReference type="Proteomes" id="UP000800041"/>
    </source>
</evidence>